<organism evidence="1 2">
    <name type="scientific">Myxococcus stipitatus (strain DSM 14675 / JCM 12634 / Mx s8)</name>
    <dbReference type="NCBI Taxonomy" id="1278073"/>
    <lineage>
        <taxon>Bacteria</taxon>
        <taxon>Pseudomonadati</taxon>
        <taxon>Myxococcota</taxon>
        <taxon>Myxococcia</taxon>
        <taxon>Myxococcales</taxon>
        <taxon>Cystobacterineae</taxon>
        <taxon>Myxococcaceae</taxon>
        <taxon>Myxococcus</taxon>
    </lineage>
</organism>
<keyword evidence="2" id="KW-1185">Reference proteome</keyword>
<evidence type="ECO:0000313" key="2">
    <source>
        <dbReference type="Proteomes" id="UP000011131"/>
    </source>
</evidence>
<dbReference type="EMBL" id="CP004025">
    <property type="protein sequence ID" value="AGC43420.1"/>
    <property type="molecule type" value="Genomic_DNA"/>
</dbReference>
<evidence type="ECO:0000313" key="1">
    <source>
        <dbReference type="EMBL" id="AGC43420.1"/>
    </source>
</evidence>
<protein>
    <submittedName>
        <fullName evidence="1">Uncharacterized protein</fullName>
    </submittedName>
</protein>
<dbReference type="AlphaFoldDB" id="L7U6G7"/>
<proteinExistence type="predicted"/>
<dbReference type="HOGENOM" id="CLU_457717_0_0_7"/>
<accession>L7U6G7</accession>
<name>L7U6G7_MYXSD</name>
<dbReference type="Proteomes" id="UP000011131">
    <property type="component" value="Chromosome"/>
</dbReference>
<dbReference type="PATRIC" id="fig|1278073.3.peg.2129"/>
<gene>
    <name evidence="1" type="ordered locus">MYSTI_02091</name>
</gene>
<sequence length="663" mass="73697">MGLAARIGHPSRGEKKWLASRLEGEDCTAKAFIEDLRQRPLFDLMSSDIPSELHGAVPEADFPALRARMGALLDLTLALGGRAELAEFTLDGEVRCFLWEGKKRALPVRHEDPRVKTDFLLLQRNCREAVLEYTPPRTEGLLCSCGASVEPTAVTCARCARDFTVPIGVAARPEDPERLRPLRIRIMELKFPLPKHDVFKANVYAPRNALEALLYDELLPKAGLTLMKPRELASRAALLSELGAWGRRHAFLAPEAAPGFVEGLRSILEQKPASARKCLERWAKDQGHLFQAFAAVEPGTPGWRAAAEVSGVPLHGEYQQEWVRQALDFLMRFSGARGELSSEFLEKLEKVAPDLLSAKERKRRAREVDVKALDTGEGFGEYLKRLTASVKSPAKAISAVLQAAGDPDDEDDSIPTVLKDTSRAAVEWLVDGRRPEVGDVEGDWLAGQFKAVQRAKSFPKVILERAEDARRHPAPFGLPGERTWDVQPARPSAADLKAVAACPECNRRVKPSRVFHVPALGKGTEGRTLRFYECERCDRAMLFARGEKLARARKAPVNAFTEYASPLLEEVQPPPGFVRWRFERFVTRQLQGTKPALQFGGRPVTESWREPVMGLRCRHASVSVRIHADNLDLQPAYGADFMMGGVCMTPGCKKPDVRTERDD</sequence>
<reference evidence="1 2" key="1">
    <citation type="journal article" date="2013" name="Genome Announc.">
        <title>Complete genome sequence of Myxococcus stipitatus strain DSM 14675, a fruiting myxobacterium.</title>
        <authorList>
            <person name="Huntley S."/>
            <person name="Kneip S."/>
            <person name="Treuner-Lange A."/>
            <person name="Sogaard-Andersen L."/>
        </authorList>
    </citation>
    <scope>NUCLEOTIDE SEQUENCE [LARGE SCALE GENOMIC DNA]</scope>
    <source>
        <strain evidence="2">DSM 14675 / JCM 12634 / Mx s8</strain>
    </source>
</reference>
<dbReference type="KEGG" id="msd:MYSTI_02091"/>